<dbReference type="PANTHER" id="PTHR43265:SF1">
    <property type="entry name" value="ESTERASE ESTD"/>
    <property type="match status" value="1"/>
</dbReference>
<dbReference type="Gene3D" id="3.40.50.1820">
    <property type="entry name" value="alpha/beta hydrolase"/>
    <property type="match status" value="1"/>
</dbReference>
<proteinExistence type="predicted"/>
<reference evidence="2" key="1">
    <citation type="journal article" date="2014" name="Int. J. Syst. Evol. Microbiol.">
        <title>Complete genome of a new Firmicutes species belonging to the dominant human colonic microbiota ('Ruminococcus bicirculans') reveals two chromosomes and a selective capacity to utilize plant glucans.</title>
        <authorList>
            <consortium name="NISC Comparative Sequencing Program"/>
            <person name="Wegmann U."/>
            <person name="Louis P."/>
            <person name="Goesmann A."/>
            <person name="Henrissat B."/>
            <person name="Duncan S.H."/>
            <person name="Flint H.J."/>
        </authorList>
    </citation>
    <scope>NUCLEOTIDE SEQUENCE</scope>
    <source>
        <strain evidence="2">NBRC 108216</strain>
    </source>
</reference>
<dbReference type="Proteomes" id="UP001161390">
    <property type="component" value="Unassembled WGS sequence"/>
</dbReference>
<dbReference type="RefSeq" id="WP_284371514.1">
    <property type="nucleotide sequence ID" value="NZ_BSNJ01000003.1"/>
</dbReference>
<keyword evidence="3" id="KW-1185">Reference proteome</keyword>
<gene>
    <name evidence="2" type="ORF">GCM10007854_16710</name>
</gene>
<dbReference type="InterPro" id="IPR053145">
    <property type="entry name" value="AB_hydrolase_Est10"/>
</dbReference>
<reference evidence="2" key="2">
    <citation type="submission" date="2023-01" db="EMBL/GenBank/DDBJ databases">
        <title>Draft genome sequence of Algimonas porphyrae strain NBRC 108216.</title>
        <authorList>
            <person name="Sun Q."/>
            <person name="Mori K."/>
        </authorList>
    </citation>
    <scope>NUCLEOTIDE SEQUENCE</scope>
    <source>
        <strain evidence="2">NBRC 108216</strain>
    </source>
</reference>
<dbReference type="Pfam" id="PF12697">
    <property type="entry name" value="Abhydrolase_6"/>
    <property type="match status" value="1"/>
</dbReference>
<evidence type="ECO:0000313" key="2">
    <source>
        <dbReference type="EMBL" id="GLQ20716.1"/>
    </source>
</evidence>
<dbReference type="InterPro" id="IPR029058">
    <property type="entry name" value="AB_hydrolase_fold"/>
</dbReference>
<evidence type="ECO:0000259" key="1">
    <source>
        <dbReference type="Pfam" id="PF12697"/>
    </source>
</evidence>
<evidence type="ECO:0000313" key="3">
    <source>
        <dbReference type="Proteomes" id="UP001161390"/>
    </source>
</evidence>
<dbReference type="InterPro" id="IPR000073">
    <property type="entry name" value="AB_hydrolase_1"/>
</dbReference>
<feature type="domain" description="AB hydrolase-1" evidence="1">
    <location>
        <begin position="115"/>
        <end position="318"/>
    </location>
</feature>
<dbReference type="SUPFAM" id="SSF53474">
    <property type="entry name" value="alpha/beta-Hydrolases"/>
    <property type="match status" value="1"/>
</dbReference>
<protein>
    <recommendedName>
        <fullName evidence="1">AB hydrolase-1 domain-containing protein</fullName>
    </recommendedName>
</protein>
<accession>A0ABQ5UZV8</accession>
<sequence>MSERQRPRQYRPGFFAASVMSLTALMLSACSEGPSAVDTASEEMMADAPAAEADAPTEVSAPAVARTDRELTVNNLAGSFRSAGDGAPAILIVPGSGPTDRDGNNPMAGPTQTYQLLADGLQDAGISSLRIDKRGMFGSAGAGDPNAVSVDIYAQDYRDWAGLLREESGNDCVYLLGHSEGGLMVSAAATQMDEGLCGVILVASPGRMLGDVLREQLRANPANAPLLPNALSTIDSLEAGDSVDVSGMHPALQGLFNPMVQDFLKSMFATDPATLVAAIDAPVLVVQGEHDIQVTVEDAQRLADAGAELVVLPGVNHILKDAPADRGGNLATYADPDLPLADSVVPAIAAFVKG</sequence>
<dbReference type="PROSITE" id="PS51257">
    <property type="entry name" value="PROKAR_LIPOPROTEIN"/>
    <property type="match status" value="1"/>
</dbReference>
<dbReference type="PANTHER" id="PTHR43265">
    <property type="entry name" value="ESTERASE ESTD"/>
    <property type="match status" value="1"/>
</dbReference>
<name>A0ABQ5UZV8_9PROT</name>
<organism evidence="2 3">
    <name type="scientific">Algimonas porphyrae</name>
    <dbReference type="NCBI Taxonomy" id="1128113"/>
    <lineage>
        <taxon>Bacteria</taxon>
        <taxon>Pseudomonadati</taxon>
        <taxon>Pseudomonadota</taxon>
        <taxon>Alphaproteobacteria</taxon>
        <taxon>Maricaulales</taxon>
        <taxon>Robiginitomaculaceae</taxon>
        <taxon>Algimonas</taxon>
    </lineage>
</organism>
<dbReference type="EMBL" id="BSNJ01000003">
    <property type="protein sequence ID" value="GLQ20716.1"/>
    <property type="molecule type" value="Genomic_DNA"/>
</dbReference>
<comment type="caution">
    <text evidence="2">The sequence shown here is derived from an EMBL/GenBank/DDBJ whole genome shotgun (WGS) entry which is preliminary data.</text>
</comment>